<dbReference type="SUPFAM" id="SSF52540">
    <property type="entry name" value="P-loop containing nucleoside triphosphate hydrolases"/>
    <property type="match status" value="1"/>
</dbReference>
<dbReference type="InterPro" id="IPR041451">
    <property type="entry name" value="RecD2_SH13"/>
</dbReference>
<dbReference type="Pfam" id="PF23139">
    <property type="entry name" value="OB_YrrC"/>
    <property type="match status" value="1"/>
</dbReference>
<evidence type="ECO:0000256" key="2">
    <source>
        <dbReference type="ARBA" id="ARBA00022840"/>
    </source>
</evidence>
<dbReference type="PANTHER" id="PTHR43788">
    <property type="entry name" value="DNA2/NAM7 HELICASE FAMILY MEMBER"/>
    <property type="match status" value="1"/>
</dbReference>
<keyword evidence="7" id="KW-1185">Reference proteome</keyword>
<dbReference type="RefSeq" id="WP_244055893.1">
    <property type="nucleotide sequence ID" value="NZ_BQXH01000015.1"/>
</dbReference>
<dbReference type="InterPro" id="IPR003593">
    <property type="entry name" value="AAA+_ATPase"/>
</dbReference>
<keyword evidence="2 3" id="KW-0067">ATP-binding</keyword>
<comment type="caution">
    <text evidence="6">The sequence shown here is derived from an EMBL/GenBank/DDBJ whole genome shotgun (WGS) entry which is preliminary data.</text>
</comment>
<keyword evidence="3" id="KW-0413">Isomerase</keyword>
<gene>
    <name evidence="6" type="primary">recD</name>
    <name evidence="3" type="synonym">recD2</name>
    <name evidence="6" type="ORF">LPAF129_16370</name>
</gene>
<dbReference type="CDD" id="cd18809">
    <property type="entry name" value="SF1_C_RecD"/>
    <property type="match status" value="1"/>
</dbReference>
<dbReference type="Gene3D" id="1.10.10.2220">
    <property type="match status" value="1"/>
</dbReference>
<evidence type="ECO:0000313" key="6">
    <source>
        <dbReference type="EMBL" id="GKS81951.1"/>
    </source>
</evidence>
<reference evidence="6" key="1">
    <citation type="journal article" date="2022" name="Int. J. Syst. Evol. Microbiol.">
        <title>A novel species of lactic acid bacteria, Ligilactobacillus pabuli sp. nov., isolated from alfalfa silage.</title>
        <authorList>
            <person name="Tohno M."/>
            <person name="Tanizawa Y."/>
            <person name="Sawada H."/>
            <person name="Sakamoto M."/>
            <person name="Ohkuma M."/>
            <person name="Kobayashi H."/>
        </authorList>
    </citation>
    <scope>NUCLEOTIDE SEQUENCE</scope>
    <source>
        <strain evidence="6">AF129</strain>
    </source>
</reference>
<dbReference type="Pfam" id="PF18335">
    <property type="entry name" value="SH3_13"/>
    <property type="match status" value="1"/>
</dbReference>
<keyword evidence="3" id="KW-0347">Helicase</keyword>
<name>A0ABQ5JIJ9_9LACO</name>
<protein>
    <recommendedName>
        <fullName evidence="3">ATP-dependent RecD2 DNA helicase</fullName>
        <ecNumber evidence="3">5.6.2.3</ecNumber>
    </recommendedName>
    <alternativeName>
        <fullName evidence="3">DNA 5'-3' helicase subunit RecD2</fullName>
    </alternativeName>
</protein>
<dbReference type="Pfam" id="PF13604">
    <property type="entry name" value="AAA_30"/>
    <property type="match status" value="1"/>
</dbReference>
<feature type="compositionally biased region" description="Low complexity" evidence="4">
    <location>
        <begin position="761"/>
        <end position="778"/>
    </location>
</feature>
<dbReference type="HAMAP" id="MF_01488">
    <property type="entry name" value="RecD2"/>
    <property type="match status" value="1"/>
</dbReference>
<evidence type="ECO:0000256" key="1">
    <source>
        <dbReference type="ARBA" id="ARBA00022741"/>
    </source>
</evidence>
<dbReference type="NCBIfam" id="TIGR01448">
    <property type="entry name" value="recD_rel"/>
    <property type="match status" value="1"/>
</dbReference>
<dbReference type="InterPro" id="IPR050534">
    <property type="entry name" value="Coronavir_polyprotein_1ab"/>
</dbReference>
<dbReference type="InterPro" id="IPR027785">
    <property type="entry name" value="UvrD-like_helicase_C"/>
</dbReference>
<evidence type="ECO:0000259" key="5">
    <source>
        <dbReference type="SMART" id="SM00382"/>
    </source>
</evidence>
<comment type="function">
    <text evidence="3">DNA-dependent ATPase and ATP-dependent 5'-3' DNA helicase. Has no activity on blunt DNA or DNA with 3'-overhangs, requires at least 10 bases of 5'-ssDNA for helicase activity.</text>
</comment>
<evidence type="ECO:0000313" key="7">
    <source>
        <dbReference type="Proteomes" id="UP001055149"/>
    </source>
</evidence>
<dbReference type="PANTHER" id="PTHR43788:SF6">
    <property type="entry name" value="DNA HELICASE B"/>
    <property type="match status" value="1"/>
</dbReference>
<dbReference type="InterPro" id="IPR029493">
    <property type="entry name" value="RecD2-like_HHH"/>
</dbReference>
<keyword evidence="3" id="KW-0378">Hydrolase</keyword>
<dbReference type="EMBL" id="BQXH01000015">
    <property type="protein sequence ID" value="GKS81951.1"/>
    <property type="molecule type" value="Genomic_DNA"/>
</dbReference>
<dbReference type="CDD" id="cd17933">
    <property type="entry name" value="DEXSc_RecD-like"/>
    <property type="match status" value="1"/>
</dbReference>
<keyword evidence="1 3" id="KW-0547">Nucleotide-binding</keyword>
<dbReference type="Pfam" id="PF14490">
    <property type="entry name" value="HHH_RecD2"/>
    <property type="match status" value="1"/>
</dbReference>
<keyword evidence="3" id="KW-0238">DNA-binding</keyword>
<proteinExistence type="inferred from homology"/>
<comment type="catalytic activity">
    <reaction evidence="3">
        <text>ATP + H2O = ADP + phosphate + H(+)</text>
        <dbReference type="Rhea" id="RHEA:13065"/>
        <dbReference type="ChEBI" id="CHEBI:15377"/>
        <dbReference type="ChEBI" id="CHEBI:15378"/>
        <dbReference type="ChEBI" id="CHEBI:30616"/>
        <dbReference type="ChEBI" id="CHEBI:43474"/>
        <dbReference type="ChEBI" id="CHEBI:456216"/>
        <dbReference type="EC" id="5.6.2.3"/>
    </reaction>
</comment>
<dbReference type="InterPro" id="IPR027417">
    <property type="entry name" value="P-loop_NTPase"/>
</dbReference>
<dbReference type="SMART" id="SM00382">
    <property type="entry name" value="AAA"/>
    <property type="match status" value="1"/>
</dbReference>
<sequence>MTQQNMELFDPNTMREEAYIVGHVTQVFFQATASFYKVLLVKVKELNFDWPEKTITVTGNFAEVKEDTLYRFTGRLVKHQKYGKQFQADHYQTELPTSKEGVVKYLSSSHFPGIGEKTAEKIVEKLGDDAVSLMLQDSTKIAHLNLTEAQQKSLQDNLEADQGIEQIIIGLNSLGFSSKMAARIYSFFQADTLSTIHDDPYQLSIHINGIGFYRADQIAQQLGIEADDSGRLRGAIFQVLYEDSASDGNLYVPGETLLKNVQELLQTGRNVSISVDKIADELIDLVKNRKLVVENNNFYLKKYYYGEWNIAAELARVMKNNDETDFADADQLQEDLSEIEAQMQIEYNDTQKEAIVEALTSKVFLLTGGPGTGKTTIINGIVALYAYENQIDLEERHLPILLAAPTGRAAKRMSETTGLPASTIHRLLKINGRDSELPEEIDELDGKLLIIDETSMVDTDLMNALVKSIPDQMQVIFVGDRHQLPSVGPGQVFADMLMSDVLPKKELTKIYRQGEYSSIISLAHAVNEGQLPSDFTKQQSDRSFIACHANLVPQVIAKVVEVAMRKGNAKGDIQLLAPMYRGAAGIDNLNDLLQQLMNPVHARQKEIEVGQHHLRIGDRVLQLVNDPENNIYNGDIGEIVAIDAGEKKRRNGPDSVTVLFEQNEVEIEKKDWNNLTLAYCLSIHKSQGGEFPIVILPMVRQFSRMFARNLLYTAITRAKSKLILVGEIEAFQQSILKVSQNRLTSLKQRLQAELGEEKAVEQASSGSEESAQEGTQSTIPVKAEKSELVQTSTQPVMVQATRVSTPAVATPRSETKQYLLTAELIASQQIDPMIGMGQLTPFDFMQKKSFG</sequence>
<dbReference type="Gene3D" id="2.30.30.940">
    <property type="match status" value="1"/>
</dbReference>
<dbReference type="Proteomes" id="UP001055149">
    <property type="component" value="Unassembled WGS sequence"/>
</dbReference>
<dbReference type="Gene3D" id="3.40.50.300">
    <property type="entry name" value="P-loop containing nucleotide triphosphate hydrolases"/>
    <property type="match status" value="2"/>
</dbReference>
<accession>A0ABQ5JIJ9</accession>
<evidence type="ECO:0000256" key="4">
    <source>
        <dbReference type="SAM" id="MobiDB-lite"/>
    </source>
</evidence>
<organism evidence="6 7">
    <name type="scientific">Ligilactobacillus pabuli</name>
    <dbReference type="NCBI Taxonomy" id="2886039"/>
    <lineage>
        <taxon>Bacteria</taxon>
        <taxon>Bacillati</taxon>
        <taxon>Bacillota</taxon>
        <taxon>Bacilli</taxon>
        <taxon>Lactobacillales</taxon>
        <taxon>Lactobacillaceae</taxon>
        <taxon>Ligilactobacillus</taxon>
    </lineage>
</organism>
<dbReference type="InterPro" id="IPR006345">
    <property type="entry name" value="RecD2"/>
</dbReference>
<dbReference type="InterPro" id="IPR055446">
    <property type="entry name" value="RecD2_N_OB"/>
</dbReference>
<dbReference type="Pfam" id="PF13538">
    <property type="entry name" value="UvrD_C_2"/>
    <property type="match status" value="1"/>
</dbReference>
<evidence type="ECO:0000256" key="3">
    <source>
        <dbReference type="HAMAP-Rule" id="MF_01488"/>
    </source>
</evidence>
<feature type="domain" description="AAA+ ATPase" evidence="5">
    <location>
        <begin position="360"/>
        <end position="823"/>
    </location>
</feature>
<comment type="similarity">
    <text evidence="3">Belongs to the RecD family. RecD2 subfamily.</text>
</comment>
<feature type="binding site" evidence="3">
    <location>
        <begin position="371"/>
        <end position="375"/>
    </location>
    <ligand>
        <name>ATP</name>
        <dbReference type="ChEBI" id="CHEBI:30616"/>
    </ligand>
</feature>
<dbReference type="EC" id="5.6.2.3" evidence="3"/>
<feature type="region of interest" description="Disordered" evidence="4">
    <location>
        <begin position="757"/>
        <end position="781"/>
    </location>
</feature>